<dbReference type="Gene3D" id="3.30.70.120">
    <property type="match status" value="1"/>
</dbReference>
<dbReference type="InterPro" id="IPR019264">
    <property type="entry name" value="DUF2179"/>
</dbReference>
<reference evidence="8" key="1">
    <citation type="submission" date="2022-07" db="EMBL/GenBank/DDBJ databases">
        <authorList>
            <person name="Kouya T."/>
            <person name="Ishiyama Y."/>
        </authorList>
    </citation>
    <scope>NUCLEOTIDE SEQUENCE</scope>
    <source>
        <strain evidence="8">WR16-4</strain>
    </source>
</reference>
<dbReference type="InterPro" id="IPR003740">
    <property type="entry name" value="YitT"/>
</dbReference>
<feature type="transmembrane region" description="Helical" evidence="6">
    <location>
        <begin position="153"/>
        <end position="173"/>
    </location>
</feature>
<dbReference type="InterPro" id="IPR051461">
    <property type="entry name" value="UPF0750_membrane"/>
</dbReference>
<dbReference type="CDD" id="cd16380">
    <property type="entry name" value="YitT_C"/>
    <property type="match status" value="1"/>
</dbReference>
<dbReference type="Proteomes" id="UP001144204">
    <property type="component" value="Unassembled WGS sequence"/>
</dbReference>
<keyword evidence="2" id="KW-1003">Cell membrane</keyword>
<feature type="transmembrane region" description="Helical" evidence="6">
    <location>
        <begin position="86"/>
        <end position="105"/>
    </location>
</feature>
<evidence type="ECO:0000256" key="3">
    <source>
        <dbReference type="ARBA" id="ARBA00022692"/>
    </source>
</evidence>
<dbReference type="PANTHER" id="PTHR33545:SF5">
    <property type="entry name" value="UPF0750 MEMBRANE PROTEIN YITT"/>
    <property type="match status" value="1"/>
</dbReference>
<keyword evidence="4 6" id="KW-1133">Transmembrane helix</keyword>
<keyword evidence="5 6" id="KW-0472">Membrane</keyword>
<evidence type="ECO:0000256" key="6">
    <source>
        <dbReference type="SAM" id="Phobius"/>
    </source>
</evidence>
<evidence type="ECO:0000256" key="2">
    <source>
        <dbReference type="ARBA" id="ARBA00022475"/>
    </source>
</evidence>
<dbReference type="GO" id="GO:0005886">
    <property type="term" value="C:plasma membrane"/>
    <property type="evidence" value="ECO:0007669"/>
    <property type="project" value="UniProtKB-SubCell"/>
</dbReference>
<dbReference type="Pfam" id="PF02588">
    <property type="entry name" value="YitT_membrane"/>
    <property type="match status" value="1"/>
</dbReference>
<sequence>MDDLFKKHQYLTKASFSLIYAIMVSLAMNIFWTPGHIYSSGYTGFAQLLNTITSRYFPVTISTSLALFIINIPMFILAWRHIGHQFTFFTFLSVLLASIMMRVIHPLPLTTDPMICAIFGGVINGFGTGWALKNQISTGGLDILGIVIRRKTGKTIGTVNIIFNSFIIVAAGFAYGWPYAFYSAIGLFVNGKMIDMAYTRQQRMQVMIVTSRPKMVIDSIQNHLRRGITIVHGAEGAYYHDKKTILFTAISLYEMNELEEALSESDSKAFATVTSSTKIIGHFYEPKR</sequence>
<keyword evidence="9" id="KW-1185">Reference proteome</keyword>
<evidence type="ECO:0000256" key="4">
    <source>
        <dbReference type="ARBA" id="ARBA00022989"/>
    </source>
</evidence>
<evidence type="ECO:0000256" key="5">
    <source>
        <dbReference type="ARBA" id="ARBA00023136"/>
    </source>
</evidence>
<comment type="subcellular location">
    <subcellularLocation>
        <location evidence="1">Cell membrane</location>
        <topology evidence="1">Multi-pass membrane protein</topology>
    </subcellularLocation>
</comment>
<organism evidence="8 9">
    <name type="scientific">Philodulcilactobacillus myokoensis</name>
    <dbReference type="NCBI Taxonomy" id="2929573"/>
    <lineage>
        <taxon>Bacteria</taxon>
        <taxon>Bacillati</taxon>
        <taxon>Bacillota</taxon>
        <taxon>Bacilli</taxon>
        <taxon>Lactobacillales</taxon>
        <taxon>Lactobacillaceae</taxon>
        <taxon>Philodulcilactobacillus</taxon>
    </lineage>
</organism>
<proteinExistence type="predicted"/>
<reference evidence="8" key="2">
    <citation type="journal article" date="2023" name="PLoS ONE">
        <title>Philodulcilactobacillus myokoensis gen. nov., sp. nov., a fructophilic, acidophilic, and agar-phobic lactic acid bacterium isolated from fermented vegetable extracts.</title>
        <authorList>
            <person name="Kouya T."/>
            <person name="Ishiyama Y."/>
            <person name="Ohashi S."/>
            <person name="Kumakubo R."/>
            <person name="Yamazaki T."/>
            <person name="Otaki T."/>
        </authorList>
    </citation>
    <scope>NUCLEOTIDE SEQUENCE</scope>
    <source>
        <strain evidence="8">WR16-4</strain>
    </source>
</reference>
<feature type="transmembrane region" description="Helical" evidence="6">
    <location>
        <begin position="56"/>
        <end position="79"/>
    </location>
</feature>
<evidence type="ECO:0000256" key="1">
    <source>
        <dbReference type="ARBA" id="ARBA00004651"/>
    </source>
</evidence>
<accession>A0A9W6B1Q8</accession>
<feature type="transmembrane region" description="Helical" evidence="6">
    <location>
        <begin position="111"/>
        <end position="132"/>
    </location>
</feature>
<comment type="caution">
    <text evidence="8">The sequence shown here is derived from an EMBL/GenBank/DDBJ whole genome shotgun (WGS) entry which is preliminary data.</text>
</comment>
<protein>
    <submittedName>
        <fullName evidence="8">Membrane protein</fullName>
    </submittedName>
</protein>
<name>A0A9W6B1Q8_9LACO</name>
<keyword evidence="3 6" id="KW-0812">Transmembrane</keyword>
<dbReference type="PANTHER" id="PTHR33545">
    <property type="entry name" value="UPF0750 MEMBRANE PROTEIN YITT-RELATED"/>
    <property type="match status" value="1"/>
</dbReference>
<dbReference type="AlphaFoldDB" id="A0A9W6B1Q8"/>
<dbReference type="PIRSF" id="PIRSF006483">
    <property type="entry name" value="Membrane_protein_YitT"/>
    <property type="match status" value="1"/>
</dbReference>
<feature type="domain" description="DUF2179" evidence="7">
    <location>
        <begin position="226"/>
        <end position="281"/>
    </location>
</feature>
<gene>
    <name evidence="8" type="ORF">WR164_08990</name>
</gene>
<dbReference type="RefSeq" id="WP_286136382.1">
    <property type="nucleotide sequence ID" value="NZ_BRPL01000002.1"/>
</dbReference>
<dbReference type="InterPro" id="IPR015867">
    <property type="entry name" value="N-reg_PII/ATP_PRibTrfase_C"/>
</dbReference>
<dbReference type="Pfam" id="PF10035">
    <property type="entry name" value="DUF2179"/>
    <property type="match status" value="1"/>
</dbReference>
<feature type="transmembrane region" description="Helical" evidence="6">
    <location>
        <begin position="12"/>
        <end position="32"/>
    </location>
</feature>
<evidence type="ECO:0000313" key="8">
    <source>
        <dbReference type="EMBL" id="GLB46920.1"/>
    </source>
</evidence>
<evidence type="ECO:0000259" key="7">
    <source>
        <dbReference type="Pfam" id="PF10035"/>
    </source>
</evidence>
<dbReference type="EMBL" id="BRPL01000002">
    <property type="protein sequence ID" value="GLB46920.1"/>
    <property type="molecule type" value="Genomic_DNA"/>
</dbReference>
<evidence type="ECO:0000313" key="9">
    <source>
        <dbReference type="Proteomes" id="UP001144204"/>
    </source>
</evidence>